<feature type="compositionally biased region" description="Basic and acidic residues" evidence="2">
    <location>
        <begin position="2020"/>
        <end position="2029"/>
    </location>
</feature>
<reference evidence="4" key="1">
    <citation type="submission" date="2021-02" db="EMBL/GenBank/DDBJ databases">
        <authorList>
            <person name="Nowell W R."/>
        </authorList>
    </citation>
    <scope>NUCLEOTIDE SEQUENCE</scope>
    <source>
        <strain evidence="4">Ploen Becks lab</strain>
    </source>
</reference>
<feature type="compositionally biased region" description="Low complexity" evidence="2">
    <location>
        <begin position="2395"/>
        <end position="2411"/>
    </location>
</feature>
<feature type="compositionally biased region" description="Low complexity" evidence="2">
    <location>
        <begin position="1832"/>
        <end position="1846"/>
    </location>
</feature>
<sequence length="2647" mass="304767">MEALPNDNSLSGASKKTDKDENNNPLNNCTDKILTDPQSNFINIDENLIKNEKCSSCGQEAATLICTGCTSQAKTTNLDSIPALKIYSPTDELKLDDYYNLNDENNVQNMLKNGHMIYCKDCFEIIHLTLDASKHIPLEINPKSNTEILNEEIELIVEDKLDDLLEQIELNSQLEEQEFNIQKYQTDILSLVRRSSQFNDVKLSIRQMNDIIRDDLHLDFGQIANLMQNKLDEISDRIKEKLKDAYSVVRDLQNKINEKINAVESNIKQLEKLRHESFLKQQDINLKESEIATQIQQLNDELKSICDPNFNFNSCYNSTFSCSLFVDNNLYPQFNYHVDLSKVIEAINELNVHIGPNLQEPKPWTYHDQMYLDPEFEFDALINSGIQTDGSFWIQFLAPSENTENALITFKKNKIRSNQFIEEISRFIRSKIISDKEWLSYDQLKQSPQQGDRCFCLDSKSRKWYRAKILKVDDNLKKCHVLYVDTGFSDLNNLHSFEDILPWRDFDLANLPNRSIKCLLYNKNSDSKYEEHIYQESKFLFKDLTSGQAIKCVLIEPTLIKDLEEAWICKIYKINEETNKKNQFISINNKILELNKKEKMPSKETVKFSCVDIRLNKMSKSSSSSSSFAPTNNPNSTIVNECKDKFNKVSQKPVDTQEIFSISESKETEEKLIVPDEPFDTNLDYSSVLNVEDTHEENIDVEDQISERRFYKMSSGTCHVTTSVSTQGIFWIRPFIKPSLNEEFEKLSKLIGDFIRRTNYRSFGDLKIEPEIYKKCFVKCTLKKNSEPGWFRGFIEKTFKDKEMCRVRLMDNGYSRELSYNDIYPHRRLDLNSLHNPREKDAFNDTDNHGLKLNYLGIRCCLFQNSNYNNLNINRDFFNSLVNYKHIHFNLVEQVYIGRIKCWYTEISCDNELINKKIFNMLKDSEQNMIKKSKSENMVRNIISENEKSSSIPTSNTNREWIRIESNQVMSHIPPRSNSAYDIKDTLSHEVDTLDDTNRSIKVKSDIQSIDESKKDTSIKISEPQQIEKEKKNYKQKNRKNKAKSLPYKEGKQTLPQPEFKSLLQPEKGQYESLSPFINEPEWEVNSNYVVNQPEFVTSKLNTIPEANQSKESNSEKKQPENQNKNYKKKKSNFNQCRPNGNNFFNWNNRKDDGSDRGNPYGGQGHGSQNTWKGCGGNNNQNDRHQQNNNTNNSYRGGRNHMIENLDDEQSSSQFNDVFLNNNDDSSLDQDDLEFDLTNENRLMNNMNSSPNSPYQKLFKINPQVNSYEQVLSRISENDSIKNLKPDNFEEAEKIRSLNLTQNLKDQQDNNIENYDTSLDSMPRLIIEDDDENIQMDPVQGTTLDQTHQIPNRHIINDLETNRSIKFDQKINQNYKNRSYSAADVGLVERHRLNLRPIQSSSSSESTTSSSLSDLKKKIVDMNDDEEESFASCPEEIKNEREELNMKKSNLKANLNLSEKLEKMKKFTISIFVDDFEADSSKTSSNESTSTLSLSPDIENSRLNHNVYTVRSVCEEKKSLEEFEKNEFVHSFRPLGPSSLDEDVFMFTSNPVHATQNRPVLASKPPLVPSHNHLSTIIELSHECSNNTENDSKKISSMEETRTNWISEIDSNSNEFQKKIDFFSKNPNEESFEIDLKNVTFRKIKNYDTLNETRKSRSISSLSDNGQMVQSLSNNCLVTESYHLSTRINVTLESSFNSRQRNNSLNNSVMVTDQLFEKFCIKENDEIMSEADEMNQSKFVRNNSEKFKIQSKILNELLDEPFTSSSISSLPQRSSSSPDISSYTTDSLFNSHLIITPIGSELVSPNHPGSIISRSPLFSSNQHSTPQNQKNSSLKSPMSQSSQSSSLPPPPPATSTKDELNDSALPPPPPSSFPPAPHFTLIKKDKSPFIENIASKFNDNTEQKKKLEIKSAPVSASNSAQNLTDVNETENLKVNKHIDNYLESVKKSTGVDLEPIRRRTNSVNKIQNSSRFQSANFSLYGLDNEDEQETKRRSLSECDSVDAKSSVPKIFPSLTDLSEPENHNDEPDSFKFPPPPEQFLNSTQTSENSILPPPPEQKELDALISPEINNQISSSSSVTTVIPVKNESPRLRTFMKSIQNLDQKLNDSFVSLPAPPIQENQNLNSSCPNLNGKFEESKKPFKLDHLLDINPKRLYKNSKFRCRIHDVISENGKFWIEVIYNEEDERKFHEIFKLFNLASRISTAPKLIYKNQRIAALYKGDWYRGLVLEDYGQISNKVKVRFLDLGLEKLLDKQTDLREVDDKFFNCPLKALHCSIYIDENIDQIVMNNKLKINEKLHFGKEARKYFVKMVYKKILYAKVIDFGEEFDLESRNYKSICKIKLGCQAHHGVIDVYMYLLSKFDREKYEFLKELKNYIQSKPMLMSIQQESIETTTITTTQTTSNTVTSTSITGPASVLPSPPDSLNATIKKFENLEEEEDDESDQSDEETSHIENQDDEDIVDQEEDYEENEEDDDDDDVLFSDAVNYYYSKNYLQKDNSLDLTPVKDNKYNYPSLKFSPVDLPDNVTPVDKNPVNNDFSTTKISNRLRATANSPRAPVTPIALPPANFMSQKYIKVMKKAQNINSDPDISLNVPCCNLNGLKKWARSSKNLSSEKYEAYGKEGFKDSLNYSVNNKTVTSKKVKFHIK</sequence>
<feature type="compositionally biased region" description="Polar residues" evidence="2">
    <location>
        <begin position="1"/>
        <end position="14"/>
    </location>
</feature>
<feature type="compositionally biased region" description="Polar residues" evidence="2">
    <location>
        <begin position="1813"/>
        <end position="1831"/>
    </location>
</feature>
<evidence type="ECO:0000313" key="4">
    <source>
        <dbReference type="EMBL" id="CAF0718225.1"/>
    </source>
</evidence>
<evidence type="ECO:0000256" key="2">
    <source>
        <dbReference type="SAM" id="MobiDB-lite"/>
    </source>
</evidence>
<evidence type="ECO:0000259" key="3">
    <source>
        <dbReference type="PROSITE" id="PS50304"/>
    </source>
</evidence>
<dbReference type="Pfam" id="PF00567">
    <property type="entry name" value="TUDOR"/>
    <property type="match status" value="2"/>
</dbReference>
<feature type="domain" description="Tudor" evidence="3">
    <location>
        <begin position="447"/>
        <end position="507"/>
    </location>
</feature>
<gene>
    <name evidence="4" type="ORF">OXX778_LOCUS1926</name>
</gene>
<dbReference type="PROSITE" id="PS50304">
    <property type="entry name" value="TUDOR"/>
    <property type="match status" value="1"/>
</dbReference>
<feature type="compositionally biased region" description="Pro residues" evidence="2">
    <location>
        <begin position="1865"/>
        <end position="1877"/>
    </location>
</feature>
<dbReference type="InterPro" id="IPR002999">
    <property type="entry name" value="Tudor"/>
</dbReference>
<comment type="caution">
    <text evidence="4">The sequence shown here is derived from an EMBL/GenBank/DDBJ whole genome shotgun (WGS) entry which is preliminary data.</text>
</comment>
<feature type="region of interest" description="Disordered" evidence="2">
    <location>
        <begin position="1025"/>
        <end position="1065"/>
    </location>
</feature>
<dbReference type="Gene3D" id="2.40.50.90">
    <property type="match status" value="2"/>
</dbReference>
<feature type="compositionally biased region" description="Acidic residues" evidence="2">
    <location>
        <begin position="2434"/>
        <end position="2447"/>
    </location>
</feature>
<dbReference type="SUPFAM" id="SSF63748">
    <property type="entry name" value="Tudor/PWWP/MBT"/>
    <property type="match status" value="2"/>
</dbReference>
<keyword evidence="5" id="KW-1185">Reference proteome</keyword>
<feature type="coiled-coil region" evidence="1">
    <location>
        <begin position="224"/>
        <end position="276"/>
    </location>
</feature>
<feature type="region of interest" description="Disordered" evidence="2">
    <location>
        <begin position="1813"/>
        <end position="1880"/>
    </location>
</feature>
<keyword evidence="1" id="KW-0175">Coiled coil</keyword>
<dbReference type="InterPro" id="IPR035437">
    <property type="entry name" value="SNase_OB-fold_sf"/>
</dbReference>
<dbReference type="EMBL" id="CAJNOC010000136">
    <property type="protein sequence ID" value="CAF0718225.1"/>
    <property type="molecule type" value="Genomic_DNA"/>
</dbReference>
<organism evidence="4 5">
    <name type="scientific">Brachionus calyciflorus</name>
    <dbReference type="NCBI Taxonomy" id="104777"/>
    <lineage>
        <taxon>Eukaryota</taxon>
        <taxon>Metazoa</taxon>
        <taxon>Spiralia</taxon>
        <taxon>Gnathifera</taxon>
        <taxon>Rotifera</taxon>
        <taxon>Eurotatoria</taxon>
        <taxon>Monogononta</taxon>
        <taxon>Pseudotrocha</taxon>
        <taxon>Ploima</taxon>
        <taxon>Brachionidae</taxon>
        <taxon>Brachionus</taxon>
    </lineage>
</organism>
<feature type="compositionally biased region" description="Polar residues" evidence="2">
    <location>
        <begin position="2039"/>
        <end position="2049"/>
    </location>
</feature>
<dbReference type="CDD" id="cd20379">
    <property type="entry name" value="Tudor_dTUD-like"/>
    <property type="match status" value="1"/>
</dbReference>
<proteinExistence type="predicted"/>
<evidence type="ECO:0000256" key="1">
    <source>
        <dbReference type="SAM" id="Coils"/>
    </source>
</evidence>
<feature type="region of interest" description="Disordered" evidence="2">
    <location>
        <begin position="1983"/>
        <end position="2002"/>
    </location>
</feature>
<feature type="region of interest" description="Disordered" evidence="2">
    <location>
        <begin position="1105"/>
        <end position="1200"/>
    </location>
</feature>
<feature type="compositionally biased region" description="Basic residues" evidence="2">
    <location>
        <begin position="1034"/>
        <end position="1043"/>
    </location>
</feature>
<accession>A0A813MD10</accession>
<feature type="region of interest" description="Disordered" evidence="2">
    <location>
        <begin position="1"/>
        <end position="31"/>
    </location>
</feature>
<dbReference type="Gene3D" id="2.30.30.140">
    <property type="match status" value="2"/>
</dbReference>
<feature type="region of interest" description="Disordered" evidence="2">
    <location>
        <begin position="2395"/>
        <end position="2478"/>
    </location>
</feature>
<feature type="region of interest" description="Disordered" evidence="2">
    <location>
        <begin position="2009"/>
        <end position="2054"/>
    </location>
</feature>
<evidence type="ECO:0000313" key="5">
    <source>
        <dbReference type="Proteomes" id="UP000663879"/>
    </source>
</evidence>
<protein>
    <recommendedName>
        <fullName evidence="3">Tudor domain-containing protein</fullName>
    </recommendedName>
</protein>
<feature type="compositionally biased region" description="Low complexity" evidence="2">
    <location>
        <begin position="1187"/>
        <end position="1197"/>
    </location>
</feature>
<dbReference type="SMART" id="SM00333">
    <property type="entry name" value="TUDOR"/>
    <property type="match status" value="3"/>
</dbReference>
<feature type="compositionally biased region" description="Acidic residues" evidence="2">
    <location>
        <begin position="2455"/>
        <end position="2478"/>
    </location>
</feature>
<name>A0A813MD10_9BILA</name>
<dbReference type="Proteomes" id="UP000663879">
    <property type="component" value="Unassembled WGS sequence"/>
</dbReference>